<proteinExistence type="predicted"/>
<evidence type="ECO:0000313" key="3">
    <source>
        <dbReference type="Proteomes" id="UP000281406"/>
    </source>
</evidence>
<dbReference type="AlphaFoldDB" id="A0A3N0YDN4"/>
<accession>A0A3N0YDN4</accession>
<feature type="region of interest" description="Disordered" evidence="1">
    <location>
        <begin position="15"/>
        <end position="56"/>
    </location>
</feature>
<gene>
    <name evidence="2" type="ORF">DPX16_10264</name>
</gene>
<organism evidence="2 3">
    <name type="scientific">Anabarilius grahami</name>
    <name type="common">Kanglang fish</name>
    <name type="synonym">Barilius grahami</name>
    <dbReference type="NCBI Taxonomy" id="495550"/>
    <lineage>
        <taxon>Eukaryota</taxon>
        <taxon>Metazoa</taxon>
        <taxon>Chordata</taxon>
        <taxon>Craniata</taxon>
        <taxon>Vertebrata</taxon>
        <taxon>Euteleostomi</taxon>
        <taxon>Actinopterygii</taxon>
        <taxon>Neopterygii</taxon>
        <taxon>Teleostei</taxon>
        <taxon>Ostariophysi</taxon>
        <taxon>Cypriniformes</taxon>
        <taxon>Xenocyprididae</taxon>
        <taxon>Xenocypridinae</taxon>
        <taxon>Xenocypridinae incertae sedis</taxon>
        <taxon>Anabarilius</taxon>
    </lineage>
</organism>
<dbReference type="EMBL" id="RJVU01047119">
    <property type="protein sequence ID" value="ROL43980.1"/>
    <property type="molecule type" value="Genomic_DNA"/>
</dbReference>
<sequence length="166" mass="17677">MPVRETTCTLAQNIEHRSHSSTTRHHISTAMDPEPAPPPTTNPQSEALSVPEPATTSIPEPVSAALSVLELSPTLEFLHPLPVLSSLLDPLVLSTSPAPHNPTALLSSTPAPPTRPHSPGRPDPPWSLEGWPPSFDPTAVPRLFNPLLPRIHCGLSVILHGGPLSF</sequence>
<feature type="compositionally biased region" description="Pro residues" evidence="1">
    <location>
        <begin position="110"/>
        <end position="125"/>
    </location>
</feature>
<name>A0A3N0YDN4_ANAGA</name>
<evidence type="ECO:0000313" key="2">
    <source>
        <dbReference type="EMBL" id="ROL43980.1"/>
    </source>
</evidence>
<protein>
    <submittedName>
        <fullName evidence="2">Uncharacterized protein</fullName>
    </submittedName>
</protein>
<evidence type="ECO:0000256" key="1">
    <source>
        <dbReference type="SAM" id="MobiDB-lite"/>
    </source>
</evidence>
<dbReference type="Proteomes" id="UP000281406">
    <property type="component" value="Unassembled WGS sequence"/>
</dbReference>
<feature type="region of interest" description="Disordered" evidence="1">
    <location>
        <begin position="99"/>
        <end position="130"/>
    </location>
</feature>
<keyword evidence="3" id="KW-1185">Reference proteome</keyword>
<reference evidence="2 3" key="1">
    <citation type="submission" date="2018-10" db="EMBL/GenBank/DDBJ databases">
        <title>Genome assembly for a Yunnan-Guizhou Plateau 3E fish, Anabarilius grahami (Regan), and its evolutionary and genetic applications.</title>
        <authorList>
            <person name="Jiang W."/>
        </authorList>
    </citation>
    <scope>NUCLEOTIDE SEQUENCE [LARGE SCALE GENOMIC DNA]</scope>
    <source>
        <strain evidence="2">AG-KIZ</strain>
        <tissue evidence="2">Muscle</tissue>
    </source>
</reference>
<comment type="caution">
    <text evidence="2">The sequence shown here is derived from an EMBL/GenBank/DDBJ whole genome shotgun (WGS) entry which is preliminary data.</text>
</comment>